<evidence type="ECO:0000256" key="1">
    <source>
        <dbReference type="ARBA" id="ARBA00001946"/>
    </source>
</evidence>
<evidence type="ECO:0000259" key="11">
    <source>
        <dbReference type="SMART" id="SM01192"/>
    </source>
</evidence>
<sequence>MLQLDGTPNKSKLGANAILGVSLAVAKAGAFKKGVPLYRHLADLAGNKEIILPVPAFNVINGGSHAGNKLAMQEFMILPTGACSFTEAMKIGAEVYHNLKNVIKAKFGLDATAVGDEGGFAPNILENKEGLRLIETAIEKAGYKGKVEIGMDVAASEFYVDGKYDLDFKNKSASKDKTQIITTEALTDLYKEFINEFPIVSIEDPFDQDHWDAWSALTCSTDIQIVGDDLTVTNPKRIAEAVEKKACNCLLLKVNQIGTVTESIEAHLLAKKNGWGTMVSHRSGETEDTFIADLVVGLSTGQIKTGAPCRSERLAKYNQILRIEEELGSCAKFAGKNFRNPQA</sequence>
<protein>
    <recommendedName>
        <fullName evidence="5">Enolase</fullName>
        <ecNumber evidence="4">4.2.1.11</ecNumber>
    </recommendedName>
    <alternativeName>
        <fullName evidence="9">2-phospho-D-glycerate hydro-lyase</fullName>
    </alternativeName>
    <alternativeName>
        <fullName evidence="10">2-phosphoglycerate dehydratase</fullName>
    </alternativeName>
</protein>
<feature type="domain" description="Enolase C-terminal TIM barrel" evidence="11">
    <location>
        <begin position="49"/>
        <end position="341"/>
    </location>
</feature>
<dbReference type="InterPro" id="IPR020809">
    <property type="entry name" value="Enolase_CS"/>
</dbReference>
<dbReference type="GO" id="GO:0000287">
    <property type="term" value="F:magnesium ion binding"/>
    <property type="evidence" value="ECO:0007669"/>
    <property type="project" value="InterPro"/>
</dbReference>
<dbReference type="FunFam" id="3.20.20.120:FF:000002">
    <property type="entry name" value="Enolase 1"/>
    <property type="match status" value="1"/>
</dbReference>
<feature type="domain" description="Enolase N-terminal" evidence="12">
    <location>
        <begin position="1"/>
        <end position="41"/>
    </location>
</feature>
<dbReference type="AlphaFoldDB" id="A0A5E4MCY8"/>
<dbReference type="Gene3D" id="3.30.390.10">
    <property type="entry name" value="Enolase-like, N-terminal domain"/>
    <property type="match status" value="1"/>
</dbReference>
<evidence type="ECO:0000256" key="4">
    <source>
        <dbReference type="ARBA" id="ARBA00012058"/>
    </source>
</evidence>
<keyword evidence="7" id="KW-0324">Glycolysis</keyword>
<dbReference type="CDD" id="cd03313">
    <property type="entry name" value="enolase"/>
    <property type="match status" value="1"/>
</dbReference>
<proteinExistence type="inferred from homology"/>
<accession>A0A5E4MCY8</accession>
<reference evidence="13 14" key="1">
    <citation type="submission" date="2019-08" db="EMBL/GenBank/DDBJ databases">
        <authorList>
            <person name="Alioto T."/>
            <person name="Alioto T."/>
            <person name="Gomez Garrido J."/>
        </authorList>
    </citation>
    <scope>NUCLEOTIDE SEQUENCE [LARGE SCALE GENOMIC DNA]</scope>
</reference>
<organism evidence="13 14">
    <name type="scientific">Cinara cedri</name>
    <dbReference type="NCBI Taxonomy" id="506608"/>
    <lineage>
        <taxon>Eukaryota</taxon>
        <taxon>Metazoa</taxon>
        <taxon>Ecdysozoa</taxon>
        <taxon>Arthropoda</taxon>
        <taxon>Hexapoda</taxon>
        <taxon>Insecta</taxon>
        <taxon>Pterygota</taxon>
        <taxon>Neoptera</taxon>
        <taxon>Paraneoptera</taxon>
        <taxon>Hemiptera</taxon>
        <taxon>Sternorrhyncha</taxon>
        <taxon>Aphidomorpha</taxon>
        <taxon>Aphidoidea</taxon>
        <taxon>Aphididae</taxon>
        <taxon>Lachninae</taxon>
        <taxon>Cinara</taxon>
    </lineage>
</organism>
<dbReference type="InterPro" id="IPR036849">
    <property type="entry name" value="Enolase-like_C_sf"/>
</dbReference>
<evidence type="ECO:0000256" key="6">
    <source>
        <dbReference type="ARBA" id="ARBA00022842"/>
    </source>
</evidence>
<keyword evidence="6" id="KW-0460">Magnesium</keyword>
<keyword evidence="8" id="KW-0456">Lyase</keyword>
<dbReference type="SMART" id="SM01192">
    <property type="entry name" value="Enolase_C"/>
    <property type="match status" value="1"/>
</dbReference>
<evidence type="ECO:0000313" key="14">
    <source>
        <dbReference type="Proteomes" id="UP000325440"/>
    </source>
</evidence>
<dbReference type="InterPro" id="IPR029017">
    <property type="entry name" value="Enolase-like_N"/>
</dbReference>
<dbReference type="EC" id="4.2.1.11" evidence="4"/>
<dbReference type="Proteomes" id="UP000325440">
    <property type="component" value="Unassembled WGS sequence"/>
</dbReference>
<evidence type="ECO:0000256" key="5">
    <source>
        <dbReference type="ARBA" id="ARBA00017068"/>
    </source>
</evidence>
<dbReference type="SUPFAM" id="SSF54826">
    <property type="entry name" value="Enolase N-terminal domain-like"/>
    <property type="match status" value="1"/>
</dbReference>
<dbReference type="SFLD" id="SFLDG00178">
    <property type="entry name" value="enolase"/>
    <property type="match status" value="1"/>
</dbReference>
<dbReference type="InterPro" id="IPR020811">
    <property type="entry name" value="Enolase_N"/>
</dbReference>
<dbReference type="SUPFAM" id="SSF51604">
    <property type="entry name" value="Enolase C-terminal domain-like"/>
    <property type="match status" value="1"/>
</dbReference>
<evidence type="ECO:0000256" key="10">
    <source>
        <dbReference type="ARBA" id="ARBA00032132"/>
    </source>
</evidence>
<dbReference type="Gene3D" id="3.20.20.120">
    <property type="entry name" value="Enolase-like C-terminal domain"/>
    <property type="match status" value="1"/>
</dbReference>
<evidence type="ECO:0000313" key="13">
    <source>
        <dbReference type="EMBL" id="VVC28248.1"/>
    </source>
</evidence>
<evidence type="ECO:0000259" key="12">
    <source>
        <dbReference type="SMART" id="SM01193"/>
    </source>
</evidence>
<dbReference type="PROSITE" id="PS00164">
    <property type="entry name" value="ENOLASE"/>
    <property type="match status" value="1"/>
</dbReference>
<comment type="pathway">
    <text evidence="2">Carbohydrate degradation; glycolysis; pyruvate from D-glyceraldehyde 3-phosphate: step 4/5.</text>
</comment>
<comment type="similarity">
    <text evidence="3">Belongs to the enolase family.</text>
</comment>
<dbReference type="PANTHER" id="PTHR11902:SF1">
    <property type="entry name" value="ENOLASE"/>
    <property type="match status" value="1"/>
</dbReference>
<dbReference type="GO" id="GO:0004634">
    <property type="term" value="F:phosphopyruvate hydratase activity"/>
    <property type="evidence" value="ECO:0007669"/>
    <property type="project" value="UniProtKB-EC"/>
</dbReference>
<evidence type="ECO:0000256" key="9">
    <source>
        <dbReference type="ARBA" id="ARBA00031125"/>
    </source>
</evidence>
<dbReference type="SMART" id="SM01193">
    <property type="entry name" value="Enolase_N"/>
    <property type="match status" value="1"/>
</dbReference>
<keyword evidence="14" id="KW-1185">Reference proteome</keyword>
<evidence type="ECO:0000256" key="2">
    <source>
        <dbReference type="ARBA" id="ARBA00005031"/>
    </source>
</evidence>
<dbReference type="InterPro" id="IPR000941">
    <property type="entry name" value="Enolase"/>
</dbReference>
<dbReference type="GO" id="GO:0000015">
    <property type="term" value="C:phosphopyruvate hydratase complex"/>
    <property type="evidence" value="ECO:0007669"/>
    <property type="project" value="InterPro"/>
</dbReference>
<evidence type="ECO:0000256" key="8">
    <source>
        <dbReference type="ARBA" id="ARBA00023239"/>
    </source>
</evidence>
<dbReference type="SFLD" id="SFLDS00001">
    <property type="entry name" value="Enolase"/>
    <property type="match status" value="1"/>
</dbReference>
<dbReference type="PANTHER" id="PTHR11902">
    <property type="entry name" value="ENOLASE"/>
    <property type="match status" value="1"/>
</dbReference>
<evidence type="ECO:0000256" key="7">
    <source>
        <dbReference type="ARBA" id="ARBA00023152"/>
    </source>
</evidence>
<name>A0A5E4MCY8_9HEMI</name>
<evidence type="ECO:0000256" key="3">
    <source>
        <dbReference type="ARBA" id="ARBA00009604"/>
    </source>
</evidence>
<dbReference type="Pfam" id="PF03952">
    <property type="entry name" value="Enolase_N"/>
    <property type="match status" value="1"/>
</dbReference>
<dbReference type="PRINTS" id="PR00148">
    <property type="entry name" value="ENOLASE"/>
</dbReference>
<gene>
    <name evidence="13" type="ORF">CINCED_3A002680</name>
</gene>
<dbReference type="UniPathway" id="UPA00109">
    <property type="reaction ID" value="UER00187"/>
</dbReference>
<dbReference type="EMBL" id="CABPRJ010000479">
    <property type="protein sequence ID" value="VVC28248.1"/>
    <property type="molecule type" value="Genomic_DNA"/>
</dbReference>
<dbReference type="GO" id="GO:0006096">
    <property type="term" value="P:glycolytic process"/>
    <property type="evidence" value="ECO:0007669"/>
    <property type="project" value="UniProtKB-UniPathway"/>
</dbReference>
<dbReference type="Pfam" id="PF00113">
    <property type="entry name" value="Enolase_C"/>
    <property type="match status" value="1"/>
</dbReference>
<comment type="cofactor">
    <cofactor evidence="1">
        <name>Mg(2+)</name>
        <dbReference type="ChEBI" id="CHEBI:18420"/>
    </cofactor>
</comment>
<dbReference type="InterPro" id="IPR020810">
    <property type="entry name" value="Enolase_C"/>
</dbReference>